<dbReference type="STRING" id="1149755.A0A2J6S2V9"/>
<dbReference type="OrthoDB" id="415825at2759"/>
<accession>A0A2J6S2V9</accession>
<dbReference type="InterPro" id="IPR012951">
    <property type="entry name" value="BBE"/>
</dbReference>
<evidence type="ECO:0000256" key="1">
    <source>
        <dbReference type="ARBA" id="ARBA00001974"/>
    </source>
</evidence>
<evidence type="ECO:0000256" key="4">
    <source>
        <dbReference type="ARBA" id="ARBA00022827"/>
    </source>
</evidence>
<dbReference type="PANTHER" id="PTHR42973">
    <property type="entry name" value="BINDING OXIDOREDUCTASE, PUTATIVE (AFU_ORTHOLOGUE AFUA_1G17690)-RELATED"/>
    <property type="match status" value="1"/>
</dbReference>
<dbReference type="PANTHER" id="PTHR42973:SF39">
    <property type="entry name" value="FAD-BINDING PCMH-TYPE DOMAIN-CONTAINING PROTEIN"/>
    <property type="match status" value="1"/>
</dbReference>
<dbReference type="Gene3D" id="3.40.462.20">
    <property type="match status" value="1"/>
</dbReference>
<comment type="cofactor">
    <cofactor evidence="1">
        <name>FAD</name>
        <dbReference type="ChEBI" id="CHEBI:57692"/>
    </cofactor>
</comment>
<dbReference type="GO" id="GO:0016491">
    <property type="term" value="F:oxidoreductase activity"/>
    <property type="evidence" value="ECO:0007669"/>
    <property type="project" value="UniProtKB-KW"/>
</dbReference>
<comment type="similarity">
    <text evidence="2">Belongs to the oxygen-dependent FAD-linked oxidoreductase family.</text>
</comment>
<name>A0A2J6S2V9_HYAVF</name>
<keyword evidence="3" id="KW-0285">Flavoprotein</keyword>
<evidence type="ECO:0000256" key="5">
    <source>
        <dbReference type="ARBA" id="ARBA00023002"/>
    </source>
</evidence>
<evidence type="ECO:0000313" key="7">
    <source>
        <dbReference type="EMBL" id="PMD45106.1"/>
    </source>
</evidence>
<keyword evidence="4" id="KW-0274">FAD</keyword>
<evidence type="ECO:0000256" key="2">
    <source>
        <dbReference type="ARBA" id="ARBA00005466"/>
    </source>
</evidence>
<dbReference type="EMBL" id="KZ613940">
    <property type="protein sequence ID" value="PMD45106.1"/>
    <property type="molecule type" value="Genomic_DNA"/>
</dbReference>
<dbReference type="Gene3D" id="3.30.465.10">
    <property type="match status" value="1"/>
</dbReference>
<sequence length="428" mass="46849">GAVIFPLTTQDVSNILGFAHAKHLELAVCGAGHNHRGNSLDHGLIIDLRKMTGVSVNPLSKRVTTDGATVWGSVYEATERHGLAVVGGLIPSVGVGGFTLNGGIGWLTSAHGVALDNLLEADVVLADGRVLTCSEMENEDLFWAIRGAGSAFGVVTRFVFQAHEINSKVWSGMMRFESDCLSGVVDMVNKIASEENDGTASIAFGIFAQGGKLEIGVLVFYNGPEDEAKNYFAPLLEMPRKFDVAGMVPFSQATMPHGSAPGRQWRKVTAGGCLIVPLDHSFIQSLKDDLEDLITRIPDSWETIIACEMHNPFATMKKGQTSTAFPFRGRHGSVQLMPTWTLEENDEACWAWCRKMDAKLAKEFARRKNEEGIDETTKTSSGTYINYDGLHKSPRTLYGVNYERLVELKKKYDPGNVFKLFVDLLSEE</sequence>
<proteinExistence type="inferred from homology"/>
<dbReference type="InterPro" id="IPR006094">
    <property type="entry name" value="Oxid_FAD_bind_N"/>
</dbReference>
<dbReference type="SUPFAM" id="SSF56176">
    <property type="entry name" value="FAD-binding/transporter-associated domain-like"/>
    <property type="match status" value="1"/>
</dbReference>
<keyword evidence="5" id="KW-0560">Oxidoreductase</keyword>
<dbReference type="InterPro" id="IPR016169">
    <property type="entry name" value="FAD-bd_PCMH_sub2"/>
</dbReference>
<dbReference type="AlphaFoldDB" id="A0A2J6S2V9"/>
<organism evidence="7 8">
    <name type="scientific">Hyaloscypha variabilis (strain UAMH 11265 / GT02V1 / F)</name>
    <name type="common">Meliniomyces variabilis</name>
    <dbReference type="NCBI Taxonomy" id="1149755"/>
    <lineage>
        <taxon>Eukaryota</taxon>
        <taxon>Fungi</taxon>
        <taxon>Dikarya</taxon>
        <taxon>Ascomycota</taxon>
        <taxon>Pezizomycotina</taxon>
        <taxon>Leotiomycetes</taxon>
        <taxon>Helotiales</taxon>
        <taxon>Hyaloscyphaceae</taxon>
        <taxon>Hyaloscypha</taxon>
        <taxon>Hyaloscypha variabilis</taxon>
    </lineage>
</organism>
<dbReference type="Gene3D" id="3.30.43.10">
    <property type="entry name" value="Uridine Diphospho-n-acetylenolpyruvylglucosamine Reductase, domain 2"/>
    <property type="match status" value="1"/>
</dbReference>
<protein>
    <submittedName>
        <fullName evidence="7">Putative FAD binding oxidoreductase</fullName>
    </submittedName>
</protein>
<dbReference type="Proteomes" id="UP000235786">
    <property type="component" value="Unassembled WGS sequence"/>
</dbReference>
<reference evidence="7 8" key="1">
    <citation type="submission" date="2016-04" db="EMBL/GenBank/DDBJ databases">
        <title>A degradative enzymes factory behind the ericoid mycorrhizal symbiosis.</title>
        <authorList>
            <consortium name="DOE Joint Genome Institute"/>
            <person name="Martino E."/>
            <person name="Morin E."/>
            <person name="Grelet G."/>
            <person name="Kuo A."/>
            <person name="Kohler A."/>
            <person name="Daghino S."/>
            <person name="Barry K."/>
            <person name="Choi C."/>
            <person name="Cichocki N."/>
            <person name="Clum A."/>
            <person name="Copeland A."/>
            <person name="Hainaut M."/>
            <person name="Haridas S."/>
            <person name="Labutti K."/>
            <person name="Lindquist E."/>
            <person name="Lipzen A."/>
            <person name="Khouja H.-R."/>
            <person name="Murat C."/>
            <person name="Ohm R."/>
            <person name="Olson A."/>
            <person name="Spatafora J."/>
            <person name="Veneault-Fourrey C."/>
            <person name="Henrissat B."/>
            <person name="Grigoriev I."/>
            <person name="Martin F."/>
            <person name="Perotto S."/>
        </authorList>
    </citation>
    <scope>NUCLEOTIDE SEQUENCE [LARGE SCALE GENOMIC DNA]</scope>
    <source>
        <strain evidence="7 8">F</strain>
    </source>
</reference>
<dbReference type="Pfam" id="PF01565">
    <property type="entry name" value="FAD_binding_4"/>
    <property type="match status" value="1"/>
</dbReference>
<feature type="non-terminal residue" evidence="7">
    <location>
        <position position="1"/>
    </location>
</feature>
<evidence type="ECO:0000259" key="6">
    <source>
        <dbReference type="PROSITE" id="PS51387"/>
    </source>
</evidence>
<feature type="domain" description="FAD-binding PCMH-type" evidence="6">
    <location>
        <begin position="1"/>
        <end position="165"/>
    </location>
</feature>
<evidence type="ECO:0000256" key="3">
    <source>
        <dbReference type="ARBA" id="ARBA00022630"/>
    </source>
</evidence>
<dbReference type="PROSITE" id="PS51387">
    <property type="entry name" value="FAD_PCMH"/>
    <property type="match status" value="1"/>
</dbReference>
<keyword evidence="8" id="KW-1185">Reference proteome</keyword>
<dbReference type="Pfam" id="PF08031">
    <property type="entry name" value="BBE"/>
    <property type="match status" value="1"/>
</dbReference>
<dbReference type="GO" id="GO:0071949">
    <property type="term" value="F:FAD binding"/>
    <property type="evidence" value="ECO:0007669"/>
    <property type="project" value="InterPro"/>
</dbReference>
<dbReference type="InterPro" id="IPR050416">
    <property type="entry name" value="FAD-linked_Oxidoreductase"/>
</dbReference>
<dbReference type="InterPro" id="IPR016167">
    <property type="entry name" value="FAD-bd_PCMH_sub1"/>
</dbReference>
<dbReference type="InterPro" id="IPR036318">
    <property type="entry name" value="FAD-bd_PCMH-like_sf"/>
</dbReference>
<gene>
    <name evidence="7" type="ORF">L207DRAFT_419165</name>
</gene>
<evidence type="ECO:0000313" key="8">
    <source>
        <dbReference type="Proteomes" id="UP000235786"/>
    </source>
</evidence>
<dbReference type="InterPro" id="IPR016166">
    <property type="entry name" value="FAD-bd_PCMH"/>
</dbReference>